<evidence type="ECO:0000259" key="1">
    <source>
        <dbReference type="Pfam" id="PF01370"/>
    </source>
</evidence>
<proteinExistence type="predicted"/>
<evidence type="ECO:0000313" key="2">
    <source>
        <dbReference type="EMBL" id="SCC46725.1"/>
    </source>
</evidence>
<protein>
    <recommendedName>
        <fullName evidence="1">NAD-dependent epimerase/dehydratase domain-containing protein</fullName>
    </recommendedName>
</protein>
<name>A0A1C4ESX1_BACTU</name>
<dbReference type="RefSeq" id="WP_087984581.1">
    <property type="nucleotide sequence ID" value="NZ_FMBI01000034.1"/>
</dbReference>
<feature type="domain" description="NAD-dependent epimerase/dehydratase" evidence="1">
    <location>
        <begin position="82"/>
        <end position="221"/>
    </location>
</feature>
<gene>
    <name evidence="2" type="ORF">BTT61001_03482</name>
</gene>
<dbReference type="InterPro" id="IPR036291">
    <property type="entry name" value="NAD(P)-bd_dom_sf"/>
</dbReference>
<dbReference type="InterPro" id="IPR001509">
    <property type="entry name" value="Epimerase_deHydtase"/>
</dbReference>
<dbReference type="CDD" id="cd05265">
    <property type="entry name" value="SDR_a1"/>
    <property type="match status" value="1"/>
</dbReference>
<evidence type="ECO:0000313" key="3">
    <source>
        <dbReference type="Proteomes" id="UP000195991"/>
    </source>
</evidence>
<dbReference type="InterPro" id="IPR050177">
    <property type="entry name" value="Lipid_A_modif_metabolic_enz"/>
</dbReference>
<dbReference type="AlphaFoldDB" id="A0A1C4ESX1"/>
<dbReference type="PANTHER" id="PTHR43245:SF13">
    <property type="entry name" value="UDP-D-APIOSE_UDP-D-XYLOSE SYNTHASE 2"/>
    <property type="match status" value="1"/>
</dbReference>
<reference evidence="2 3" key="1">
    <citation type="submission" date="2016-08" db="EMBL/GenBank/DDBJ databases">
        <authorList>
            <person name="Seilhamer J.J."/>
        </authorList>
    </citation>
    <scope>NUCLEOTIDE SEQUENCE [LARGE SCALE GENOMIC DNA]</scope>
    <source>
        <strain evidence="2 3">IEBC_T61001</strain>
    </source>
</reference>
<dbReference type="Proteomes" id="UP000195991">
    <property type="component" value="Unassembled WGS sequence"/>
</dbReference>
<feature type="domain" description="NAD-dependent epimerase/dehydratase" evidence="1">
    <location>
        <begin position="3"/>
        <end position="52"/>
    </location>
</feature>
<dbReference type="EMBL" id="FMBI01000034">
    <property type="protein sequence ID" value="SCC46725.1"/>
    <property type="molecule type" value="Genomic_DNA"/>
</dbReference>
<organism evidence="2 3">
    <name type="scientific">Bacillus thuringiensis</name>
    <dbReference type="NCBI Taxonomy" id="1428"/>
    <lineage>
        <taxon>Bacteria</taxon>
        <taxon>Bacillati</taxon>
        <taxon>Bacillota</taxon>
        <taxon>Bacilli</taxon>
        <taxon>Bacillales</taxon>
        <taxon>Bacillaceae</taxon>
        <taxon>Bacillus</taxon>
        <taxon>Bacillus cereus group</taxon>
    </lineage>
</organism>
<dbReference type="Pfam" id="PF01370">
    <property type="entry name" value="Epimerase"/>
    <property type="match status" value="2"/>
</dbReference>
<dbReference type="SUPFAM" id="SSF51735">
    <property type="entry name" value="NAD(P)-binding Rossmann-fold domains"/>
    <property type="match status" value="1"/>
</dbReference>
<dbReference type="PANTHER" id="PTHR43245">
    <property type="entry name" value="BIFUNCTIONAL POLYMYXIN RESISTANCE PROTEIN ARNA"/>
    <property type="match status" value="1"/>
</dbReference>
<sequence>MKILILGGTRFLGRAFVEEVLNRGHEVTVFNRGTNKEIFPEVEHLIGDRNGNVLSLENRKWDVVIDTCGFSPHHIRNVGEVLKNHIKHYIFISSLSVYKDWIPHDIKEDYILQHEPTEEQIKAVENGEVSPYEHYGALKVLCEKEAEKYWPGRVLHVRAGLLSGMFDYTDRLTYWIQRVAKGGKVLVPGRKDRPVQMVDIKDVACFGLNMAENNKAGTFNITGPNDKLTMEELLNTCKKVTNSDAEFVWVDESFMSEHNVQPWTEMPLWIPETFPLEGETKPWKGGFSISVESAVKEGLTFRSLEDTVTDVYGWMKEMENRELKAGISKEREKVLLEKWHEIKRV</sequence>
<accession>A0A1C4ESX1</accession>
<dbReference type="Gene3D" id="3.40.50.720">
    <property type="entry name" value="NAD(P)-binding Rossmann-like Domain"/>
    <property type="match status" value="1"/>
</dbReference>